<evidence type="ECO:0000313" key="1">
    <source>
        <dbReference type="EMBL" id="NIA67584.1"/>
    </source>
</evidence>
<dbReference type="EMBL" id="JAAQPH010000002">
    <property type="protein sequence ID" value="NIA67584.1"/>
    <property type="molecule type" value="Genomic_DNA"/>
</dbReference>
<evidence type="ECO:0000313" key="2">
    <source>
        <dbReference type="Proteomes" id="UP000761264"/>
    </source>
</evidence>
<protein>
    <submittedName>
        <fullName evidence="1">Uncharacterized protein</fullName>
    </submittedName>
</protein>
<gene>
    <name evidence="1" type="ORF">HBA54_03175</name>
</gene>
<dbReference type="Proteomes" id="UP000761264">
    <property type="component" value="Unassembled WGS sequence"/>
</dbReference>
<accession>A0A967C369</accession>
<dbReference type="AlphaFoldDB" id="A0A967C369"/>
<comment type="caution">
    <text evidence="1">The sequence shown here is derived from an EMBL/GenBank/DDBJ whole genome shotgun (WGS) entry which is preliminary data.</text>
</comment>
<sequence>MAFVLKQLAPAGNNSRSRKGAGAEEASVAMWTYFHATDALAAVKAAGYFNAARGLLGPGDFIFFSQNGAACQIITVSAVPSDGTNVTIQTADINSA</sequence>
<keyword evidence="2" id="KW-1185">Reference proteome</keyword>
<reference evidence="1" key="1">
    <citation type="submission" date="2020-03" db="EMBL/GenBank/DDBJ databases">
        <title>Genome of Pelagibius litoralis DSM 21314T.</title>
        <authorList>
            <person name="Wang G."/>
        </authorList>
    </citation>
    <scope>NUCLEOTIDE SEQUENCE</scope>
    <source>
        <strain evidence="1">DSM 21314</strain>
    </source>
</reference>
<dbReference type="RefSeq" id="WP_205944380.1">
    <property type="nucleotide sequence ID" value="NZ_JAAQPH010000002.1"/>
</dbReference>
<name>A0A967C369_9PROT</name>
<proteinExistence type="predicted"/>
<organism evidence="1 2">
    <name type="scientific">Pelagibius litoralis</name>
    <dbReference type="NCBI Taxonomy" id="374515"/>
    <lineage>
        <taxon>Bacteria</taxon>
        <taxon>Pseudomonadati</taxon>
        <taxon>Pseudomonadota</taxon>
        <taxon>Alphaproteobacteria</taxon>
        <taxon>Rhodospirillales</taxon>
        <taxon>Rhodovibrionaceae</taxon>
        <taxon>Pelagibius</taxon>
    </lineage>
</organism>